<keyword evidence="5" id="KW-1185">Reference proteome</keyword>
<dbReference type="AlphaFoldDB" id="A0A1Q9D0I1"/>
<evidence type="ECO:0000313" key="4">
    <source>
        <dbReference type="EMBL" id="OLP88670.1"/>
    </source>
</evidence>
<evidence type="ECO:0000256" key="1">
    <source>
        <dbReference type="PROSITE-ProRule" id="PRU10141"/>
    </source>
</evidence>
<feature type="region of interest" description="Disordered" evidence="2">
    <location>
        <begin position="39"/>
        <end position="58"/>
    </location>
</feature>
<proteinExistence type="predicted"/>
<dbReference type="PANTHER" id="PTHR24347">
    <property type="entry name" value="SERINE/THREONINE-PROTEIN KINASE"/>
    <property type="match status" value="1"/>
</dbReference>
<feature type="domain" description="Protein kinase" evidence="3">
    <location>
        <begin position="231"/>
        <end position="500"/>
    </location>
</feature>
<dbReference type="EMBL" id="LSRX01000800">
    <property type="protein sequence ID" value="OLP88670.1"/>
    <property type="molecule type" value="Genomic_DNA"/>
</dbReference>
<dbReference type="SMART" id="SM00220">
    <property type="entry name" value="S_TKc"/>
    <property type="match status" value="1"/>
</dbReference>
<name>A0A1Q9D0I1_SYMMI</name>
<gene>
    <name evidence="4" type="primary">PSKH1</name>
    <name evidence="4" type="ORF">AK812_SmicGene29937</name>
</gene>
<keyword evidence="4" id="KW-0808">Transferase</keyword>
<accession>A0A1Q9D0I1</accession>
<dbReference type="SUPFAM" id="SSF56112">
    <property type="entry name" value="Protein kinase-like (PK-like)"/>
    <property type="match status" value="1"/>
</dbReference>
<evidence type="ECO:0000313" key="5">
    <source>
        <dbReference type="Proteomes" id="UP000186817"/>
    </source>
</evidence>
<dbReference type="InterPro" id="IPR017441">
    <property type="entry name" value="Protein_kinase_ATP_BS"/>
</dbReference>
<reference evidence="4 5" key="1">
    <citation type="submission" date="2016-02" db="EMBL/GenBank/DDBJ databases">
        <title>Genome analysis of coral dinoflagellate symbionts highlights evolutionary adaptations to a symbiotic lifestyle.</title>
        <authorList>
            <person name="Aranda M."/>
            <person name="Li Y."/>
            <person name="Liew Y.J."/>
            <person name="Baumgarten S."/>
            <person name="Simakov O."/>
            <person name="Wilson M."/>
            <person name="Piel J."/>
            <person name="Ashoor H."/>
            <person name="Bougouffa S."/>
            <person name="Bajic V.B."/>
            <person name="Ryu T."/>
            <person name="Ravasi T."/>
            <person name="Bayer T."/>
            <person name="Micklem G."/>
            <person name="Kim H."/>
            <person name="Bhak J."/>
            <person name="Lajeunesse T.C."/>
            <person name="Voolstra C.R."/>
        </authorList>
    </citation>
    <scope>NUCLEOTIDE SEQUENCE [LARGE SCALE GENOMIC DNA]</scope>
    <source>
        <strain evidence="4 5">CCMP2467</strain>
    </source>
</reference>
<dbReference type="OrthoDB" id="10252171at2759"/>
<dbReference type="Gene3D" id="1.10.510.10">
    <property type="entry name" value="Transferase(Phosphotransferase) domain 1"/>
    <property type="match status" value="1"/>
</dbReference>
<dbReference type="InterPro" id="IPR011009">
    <property type="entry name" value="Kinase-like_dom_sf"/>
</dbReference>
<evidence type="ECO:0000256" key="2">
    <source>
        <dbReference type="SAM" id="MobiDB-lite"/>
    </source>
</evidence>
<keyword evidence="1" id="KW-0067">ATP-binding</keyword>
<comment type="caution">
    <text evidence="4">The sequence shown here is derived from an EMBL/GenBank/DDBJ whole genome shotgun (WGS) entry which is preliminary data.</text>
</comment>
<dbReference type="InterPro" id="IPR000719">
    <property type="entry name" value="Prot_kinase_dom"/>
</dbReference>
<organism evidence="4 5">
    <name type="scientific">Symbiodinium microadriaticum</name>
    <name type="common">Dinoflagellate</name>
    <name type="synonym">Zooxanthella microadriatica</name>
    <dbReference type="NCBI Taxonomy" id="2951"/>
    <lineage>
        <taxon>Eukaryota</taxon>
        <taxon>Sar</taxon>
        <taxon>Alveolata</taxon>
        <taxon>Dinophyceae</taxon>
        <taxon>Suessiales</taxon>
        <taxon>Symbiodiniaceae</taxon>
        <taxon>Symbiodinium</taxon>
    </lineage>
</organism>
<dbReference type="GO" id="GO:0005524">
    <property type="term" value="F:ATP binding"/>
    <property type="evidence" value="ECO:0007669"/>
    <property type="project" value="UniProtKB-UniRule"/>
</dbReference>
<keyword evidence="4" id="KW-0418">Kinase</keyword>
<dbReference type="PROSITE" id="PS00107">
    <property type="entry name" value="PROTEIN_KINASE_ATP"/>
    <property type="match status" value="1"/>
</dbReference>
<dbReference type="PROSITE" id="PS50011">
    <property type="entry name" value="PROTEIN_KINASE_DOM"/>
    <property type="match status" value="1"/>
</dbReference>
<feature type="binding site" evidence="1">
    <location>
        <position position="260"/>
    </location>
    <ligand>
        <name>ATP</name>
        <dbReference type="ChEBI" id="CHEBI:30616"/>
    </ligand>
</feature>
<dbReference type="Pfam" id="PF00069">
    <property type="entry name" value="Pkinase"/>
    <property type="match status" value="1"/>
</dbReference>
<dbReference type="GO" id="GO:0004672">
    <property type="term" value="F:protein kinase activity"/>
    <property type="evidence" value="ECO:0007669"/>
    <property type="project" value="InterPro"/>
</dbReference>
<protein>
    <submittedName>
        <fullName evidence="4">Serine/threonine-protein kinase H1-like</fullName>
    </submittedName>
</protein>
<feature type="region of interest" description="Disordered" evidence="2">
    <location>
        <begin position="96"/>
        <end position="117"/>
    </location>
</feature>
<keyword evidence="1" id="KW-0547">Nucleotide-binding</keyword>
<sequence length="533" mass="59706">MEPSRSNSGYWSADTWDPDLRVYTGADIFHTHQFAVEPDQRKAVQNEPAQPRLRERQDSAGYWGALESDASREVHIGSLHAEKETARRAVRVSFDEGAAESVPGKPEGSDQNGLVRKSSDYWNSSNWDLDRNVPLRAQEITTPTTEASSTLSRKGSNAYWDADQWDPDQRVYVGAEAGQTMHRTAVIDDHEDKLLRAWAGGLTCEDYGGSTAPTLDLATGTEPPALKDLYDVTADSVGSGSFGVVFLARHCKSDKPCVVKSTKKAQCGSSFKSQVEGGLYESLLDMSRRAPHENIVQYLDALESSDHYYVIMENLRGPELLEKMEREFPITERHCQEVMKEVLSALAHIHDVVKICHRDIKLDNFRYRSPEPGAPLVLLDFGFLARLDQPWDGKKCGTRMFMAPEIFQESVQQSQMPAMDMWAAGVLLYLLFTGDCPVQQEDMPKLQRKDPESQDIVLKALQADLLKSVSAEARQLLEKLLDLEASERLRSADALKHQWLCVDLDAGARAVPAHREAYRRMASKSMKEADIDS</sequence>
<evidence type="ECO:0000259" key="3">
    <source>
        <dbReference type="PROSITE" id="PS50011"/>
    </source>
</evidence>
<dbReference type="Proteomes" id="UP000186817">
    <property type="component" value="Unassembled WGS sequence"/>
</dbReference>